<protein>
    <submittedName>
        <fullName evidence="1">Uncharacterized protein</fullName>
    </submittedName>
</protein>
<name>A0AAT9GQV2_9CREN</name>
<dbReference type="AlphaFoldDB" id="A0AAT9GQV2"/>
<organism evidence="1">
    <name type="scientific">Sulfurisphaera javensis</name>
    <dbReference type="NCBI Taxonomy" id="2049879"/>
    <lineage>
        <taxon>Archaea</taxon>
        <taxon>Thermoproteota</taxon>
        <taxon>Thermoprotei</taxon>
        <taxon>Sulfolobales</taxon>
        <taxon>Sulfolobaceae</taxon>
        <taxon>Sulfurisphaera</taxon>
    </lineage>
</organism>
<sequence>MRYEAFIDILSGDKRFLSSSGDVVGITEELRKLIEQNGINLITFSDFIVEYLKENQSLLTIHVTGKPFSILCPNIGVFLQIWITDAEKSTQHFLAIVNYSGNVQISISKPELFDRVIFDIMKKSIEYLDCLRVEMPFLYRFIIFELFNSFRKLSKIKFEGIVDKNIVLADYKDRGLIWEIDSTTIDYTNSISKKILSPY</sequence>
<proteinExistence type="predicted"/>
<dbReference type="RefSeq" id="WP_369611342.1">
    <property type="nucleotide sequence ID" value="NZ_AP031322.1"/>
</dbReference>
<reference evidence="1" key="1">
    <citation type="submission" date="2024-03" db="EMBL/GenBank/DDBJ databases">
        <title>Complete genome sequence of Sulfurisphaera javensis strain KD-1.</title>
        <authorList>
            <person name="Sakai H."/>
            <person name="Nur N."/>
            <person name="Suwanto A."/>
            <person name="Kurosawa N."/>
        </authorList>
    </citation>
    <scope>NUCLEOTIDE SEQUENCE</scope>
    <source>
        <strain evidence="1">KD-1</strain>
    </source>
</reference>
<dbReference type="GeneID" id="92354046"/>
<accession>A0AAT9GQV2</accession>
<evidence type="ECO:0000313" key="1">
    <source>
        <dbReference type="EMBL" id="BFH73177.1"/>
    </source>
</evidence>
<dbReference type="KEGG" id="sjv:SJAV_11210"/>
<dbReference type="EMBL" id="AP031322">
    <property type="protein sequence ID" value="BFH73177.1"/>
    <property type="molecule type" value="Genomic_DNA"/>
</dbReference>
<gene>
    <name evidence="1" type="ORF">SJAV_11210</name>
</gene>